<dbReference type="SUPFAM" id="SSF75304">
    <property type="entry name" value="Amidase signature (AS) enzymes"/>
    <property type="match status" value="1"/>
</dbReference>
<dbReference type="Proteomes" id="UP000708148">
    <property type="component" value="Unassembled WGS sequence"/>
</dbReference>
<organism evidence="2 3">
    <name type="scientific">Ostreobium quekettii</name>
    <dbReference type="NCBI Taxonomy" id="121088"/>
    <lineage>
        <taxon>Eukaryota</taxon>
        <taxon>Viridiplantae</taxon>
        <taxon>Chlorophyta</taxon>
        <taxon>core chlorophytes</taxon>
        <taxon>Ulvophyceae</taxon>
        <taxon>TCBD clade</taxon>
        <taxon>Bryopsidales</taxon>
        <taxon>Ostreobineae</taxon>
        <taxon>Ostreobiaceae</taxon>
        <taxon>Ostreobium</taxon>
    </lineage>
</organism>
<evidence type="ECO:0000313" key="3">
    <source>
        <dbReference type="Proteomes" id="UP000708148"/>
    </source>
</evidence>
<name>A0A8S1IVT6_9CHLO</name>
<evidence type="ECO:0000313" key="2">
    <source>
        <dbReference type="EMBL" id="CAD7698952.1"/>
    </source>
</evidence>
<dbReference type="EMBL" id="CAJHUC010000927">
    <property type="protein sequence ID" value="CAD7698952.1"/>
    <property type="molecule type" value="Genomic_DNA"/>
</dbReference>
<dbReference type="OrthoDB" id="421993at2759"/>
<accession>A0A8S1IVT6</accession>
<dbReference type="InterPro" id="IPR000120">
    <property type="entry name" value="Amidase"/>
</dbReference>
<keyword evidence="3" id="KW-1185">Reference proteome</keyword>
<feature type="domain" description="Amidase" evidence="1">
    <location>
        <begin position="159"/>
        <end position="215"/>
    </location>
</feature>
<evidence type="ECO:0000259" key="1">
    <source>
        <dbReference type="Pfam" id="PF01425"/>
    </source>
</evidence>
<dbReference type="PANTHER" id="PTHR11895:SF67">
    <property type="entry name" value="AMIDASE DOMAIN-CONTAINING PROTEIN"/>
    <property type="match status" value="1"/>
</dbReference>
<dbReference type="AlphaFoldDB" id="A0A8S1IVT6"/>
<dbReference type="GO" id="GO:0003824">
    <property type="term" value="F:catalytic activity"/>
    <property type="evidence" value="ECO:0007669"/>
    <property type="project" value="InterPro"/>
</dbReference>
<dbReference type="Gene3D" id="3.90.1300.10">
    <property type="entry name" value="Amidase signature (AS) domain"/>
    <property type="match status" value="1"/>
</dbReference>
<proteinExistence type="predicted"/>
<sequence length="234" mass="26073">MLADRSLPASDEVEEGDYLLRAPANPVYRGLKLKLFINLVVEGPLFRLFRGNIAKRLGVPQVLSKVDIPEAPMFVPEHWPLPVDVAGTVSVPASASPKERLEAAIEVIPNFLESSAAGRSPHRPGLREYHRAYTKGTCTPWDVASRIVKFLKSKPTYIFISWSGDDILRQAQESTQRYKEGRQLSVLDGVPFTIKDSIDAMPYETTGGTQHLHSWYSLGSRAATDWQHLCLVGF</sequence>
<dbReference type="InterPro" id="IPR036928">
    <property type="entry name" value="AS_sf"/>
</dbReference>
<dbReference type="PANTHER" id="PTHR11895">
    <property type="entry name" value="TRANSAMIDASE"/>
    <property type="match status" value="1"/>
</dbReference>
<comment type="caution">
    <text evidence="2">The sequence shown here is derived from an EMBL/GenBank/DDBJ whole genome shotgun (WGS) entry which is preliminary data.</text>
</comment>
<dbReference type="Pfam" id="PF01425">
    <property type="entry name" value="Amidase"/>
    <property type="match status" value="1"/>
</dbReference>
<dbReference type="InterPro" id="IPR023631">
    <property type="entry name" value="Amidase_dom"/>
</dbReference>
<gene>
    <name evidence="2" type="ORF">OSTQU699_LOCUS4311</name>
</gene>
<reference evidence="2" key="1">
    <citation type="submission" date="2020-12" db="EMBL/GenBank/DDBJ databases">
        <authorList>
            <person name="Iha C."/>
        </authorList>
    </citation>
    <scope>NUCLEOTIDE SEQUENCE</scope>
</reference>
<protein>
    <recommendedName>
        <fullName evidence="1">Amidase domain-containing protein</fullName>
    </recommendedName>
</protein>